<organism evidence="3 4">
    <name type="scientific">Saccharothrix texasensis</name>
    <dbReference type="NCBI Taxonomy" id="103734"/>
    <lineage>
        <taxon>Bacteria</taxon>
        <taxon>Bacillati</taxon>
        <taxon>Actinomycetota</taxon>
        <taxon>Actinomycetes</taxon>
        <taxon>Pseudonocardiales</taxon>
        <taxon>Pseudonocardiaceae</taxon>
        <taxon>Saccharothrix</taxon>
    </lineage>
</organism>
<dbReference type="PANTHER" id="PTHR47691">
    <property type="entry name" value="REGULATOR-RELATED"/>
    <property type="match status" value="1"/>
</dbReference>
<dbReference type="Gene3D" id="1.25.40.10">
    <property type="entry name" value="Tetratricopeptide repeat domain"/>
    <property type="match status" value="2"/>
</dbReference>
<dbReference type="SMART" id="SM00028">
    <property type="entry name" value="TPR"/>
    <property type="match status" value="5"/>
</dbReference>
<dbReference type="Proteomes" id="UP000268727">
    <property type="component" value="Unassembled WGS sequence"/>
</dbReference>
<evidence type="ECO:0000256" key="1">
    <source>
        <dbReference type="PROSITE-ProRule" id="PRU00339"/>
    </source>
</evidence>
<gene>
    <name evidence="3" type="ORF">EDD40_0975</name>
</gene>
<feature type="compositionally biased region" description="Pro residues" evidence="2">
    <location>
        <begin position="336"/>
        <end position="345"/>
    </location>
</feature>
<comment type="caution">
    <text evidence="3">The sequence shown here is derived from an EMBL/GenBank/DDBJ whole genome shotgun (WGS) entry which is preliminary data.</text>
</comment>
<feature type="repeat" description="TPR" evidence="1">
    <location>
        <begin position="583"/>
        <end position="616"/>
    </location>
</feature>
<feature type="repeat" description="TPR" evidence="1">
    <location>
        <begin position="543"/>
        <end position="576"/>
    </location>
</feature>
<dbReference type="Pfam" id="PF13424">
    <property type="entry name" value="TPR_12"/>
    <property type="match status" value="2"/>
</dbReference>
<dbReference type="EMBL" id="RJKM01000001">
    <property type="protein sequence ID" value="ROP35727.1"/>
    <property type="molecule type" value="Genomic_DNA"/>
</dbReference>
<dbReference type="SUPFAM" id="SSF52540">
    <property type="entry name" value="P-loop containing nucleoside triphosphate hydrolases"/>
    <property type="match status" value="1"/>
</dbReference>
<dbReference type="PANTHER" id="PTHR47691:SF3">
    <property type="entry name" value="HTH-TYPE TRANSCRIPTIONAL REGULATOR RV0890C-RELATED"/>
    <property type="match status" value="1"/>
</dbReference>
<dbReference type="InterPro" id="IPR019734">
    <property type="entry name" value="TPR_rpt"/>
</dbReference>
<protein>
    <submittedName>
        <fullName evidence="3">Putative ATPase</fullName>
    </submittedName>
</protein>
<reference evidence="3 4" key="1">
    <citation type="submission" date="2018-11" db="EMBL/GenBank/DDBJ databases">
        <title>Sequencing the genomes of 1000 actinobacteria strains.</title>
        <authorList>
            <person name="Klenk H.-P."/>
        </authorList>
    </citation>
    <scope>NUCLEOTIDE SEQUENCE [LARGE SCALE GENOMIC DNA]</scope>
    <source>
        <strain evidence="3 4">DSM 44231</strain>
    </source>
</reference>
<dbReference type="PROSITE" id="PS50005">
    <property type="entry name" value="TPR"/>
    <property type="match status" value="2"/>
</dbReference>
<keyword evidence="1" id="KW-0802">TPR repeat</keyword>
<dbReference type="GO" id="GO:0043531">
    <property type="term" value="F:ADP binding"/>
    <property type="evidence" value="ECO:0007669"/>
    <property type="project" value="InterPro"/>
</dbReference>
<accession>A0A3N1GZP9</accession>
<dbReference type="SUPFAM" id="SSF48452">
    <property type="entry name" value="TPR-like"/>
    <property type="match status" value="1"/>
</dbReference>
<dbReference type="Pfam" id="PF13374">
    <property type="entry name" value="TPR_10"/>
    <property type="match status" value="1"/>
</dbReference>
<feature type="region of interest" description="Disordered" evidence="2">
    <location>
        <begin position="333"/>
        <end position="352"/>
    </location>
</feature>
<dbReference type="Gene3D" id="3.40.50.300">
    <property type="entry name" value="P-loop containing nucleotide triphosphate hydrolases"/>
    <property type="match status" value="1"/>
</dbReference>
<keyword evidence="4" id="KW-1185">Reference proteome</keyword>
<evidence type="ECO:0000313" key="4">
    <source>
        <dbReference type="Proteomes" id="UP000268727"/>
    </source>
</evidence>
<evidence type="ECO:0000256" key="2">
    <source>
        <dbReference type="SAM" id="MobiDB-lite"/>
    </source>
</evidence>
<dbReference type="InterPro" id="IPR027417">
    <property type="entry name" value="P-loop_NTPase"/>
</dbReference>
<dbReference type="PRINTS" id="PR00364">
    <property type="entry name" value="DISEASERSIST"/>
</dbReference>
<name>A0A3N1GZP9_9PSEU</name>
<proteinExistence type="predicted"/>
<sequence length="643" mass="70561">MLVSAIGGAGGIGKTWLALAWAHRHLERFPDGQLFVDLHGFSPASAPTEPSAAVRGFLDALEVDPGRIPTDLDAQAALYRSLVAGRRMLIVLDNAATADQVVSLLPGSPTCTVLVTGRHRLASLIDRHGARHLALDVLTRDEARALLTARLNADRVSNESDAVDELVELCGGHPLALSIIARTADTHPHVPLAEVAAELRELGLEVFDHDTDPAASLPTVLSWSLRSLTEQQRTVFALLGISPGPDTTPPATAALTGLPAAHARRALAALENASLLDRRAGGRFAMHDLVRAYAAATAHGLPDDVREKALTRVGDFHLHTAFVADRLLDSHRQPPQLDPPAPGIHPHPLSDATDATTWLDAEHTTLLATQRAAVARSNYYLVWHLAQVLDTFHVRQGHRHDALASWQAALDAAKYLPDPVAHIYAHRNLGRIYSLLGLHEQAIEHLDQALVLTVCHDDLTNRANTHRVLALAWERRGDHRRALDHARHALDLHRTLRQPVQEADALNTMGWLAACLGDFDAARDHCRAALTLHRRHHDPGGEAATLDSLGFVAYRTGNHRQAVDYYHHALALRRRHRHNYDVADTLNYVGRPYSALGEHEHARAVWREALELYREQGRDTDAERVQKQLDELARPTSADLDVG</sequence>
<dbReference type="InterPro" id="IPR011990">
    <property type="entry name" value="TPR-like_helical_dom_sf"/>
</dbReference>
<evidence type="ECO:0000313" key="3">
    <source>
        <dbReference type="EMBL" id="ROP35727.1"/>
    </source>
</evidence>
<dbReference type="AlphaFoldDB" id="A0A3N1GZP9"/>